<dbReference type="Gene3D" id="3.30.565.10">
    <property type="entry name" value="Histidine kinase-like ATPase, C-terminal domain"/>
    <property type="match status" value="1"/>
</dbReference>
<dbReference type="SMART" id="SM00387">
    <property type="entry name" value="HATPase_c"/>
    <property type="match status" value="1"/>
</dbReference>
<evidence type="ECO:0000259" key="12">
    <source>
        <dbReference type="PROSITE" id="PS50113"/>
    </source>
</evidence>
<evidence type="ECO:0000259" key="10">
    <source>
        <dbReference type="PROSITE" id="PS50110"/>
    </source>
</evidence>
<gene>
    <name evidence="13" type="ORF">DSM106972_009420</name>
</gene>
<name>A0A433VS40_9CYAN</name>
<evidence type="ECO:0000256" key="8">
    <source>
        <dbReference type="PROSITE-ProRule" id="PRU00169"/>
    </source>
</evidence>
<evidence type="ECO:0000256" key="3">
    <source>
        <dbReference type="ARBA" id="ARBA00012438"/>
    </source>
</evidence>
<feature type="domain" description="PAC" evidence="12">
    <location>
        <begin position="371"/>
        <end position="423"/>
    </location>
</feature>
<comment type="similarity">
    <text evidence="2">In the N-terminal section; belongs to the phytochrome family.</text>
</comment>
<feature type="domain" description="Histidine kinase" evidence="9">
    <location>
        <begin position="448"/>
        <end position="666"/>
    </location>
</feature>
<dbReference type="SUPFAM" id="SSF52172">
    <property type="entry name" value="CheY-like"/>
    <property type="match status" value="1"/>
</dbReference>
<evidence type="ECO:0000259" key="9">
    <source>
        <dbReference type="PROSITE" id="PS50109"/>
    </source>
</evidence>
<dbReference type="InterPro" id="IPR000700">
    <property type="entry name" value="PAS-assoc_C"/>
</dbReference>
<dbReference type="PANTHER" id="PTHR43547:SF2">
    <property type="entry name" value="HYBRID SIGNAL TRANSDUCTION HISTIDINE KINASE C"/>
    <property type="match status" value="1"/>
</dbReference>
<evidence type="ECO:0000313" key="13">
    <source>
        <dbReference type="EMBL" id="RUT08889.1"/>
    </source>
</evidence>
<feature type="domain" description="PAC" evidence="12">
    <location>
        <begin position="111"/>
        <end position="162"/>
    </location>
</feature>
<dbReference type="Gene3D" id="3.30.450.20">
    <property type="entry name" value="PAS domain"/>
    <property type="match status" value="3"/>
</dbReference>
<feature type="domain" description="PAC" evidence="12">
    <location>
        <begin position="239"/>
        <end position="291"/>
    </location>
</feature>
<dbReference type="CDD" id="cd00130">
    <property type="entry name" value="PAS"/>
    <property type="match status" value="2"/>
</dbReference>
<dbReference type="InterPro" id="IPR005467">
    <property type="entry name" value="His_kinase_dom"/>
</dbReference>
<dbReference type="OrthoDB" id="499174at2"/>
<dbReference type="CDD" id="cd17580">
    <property type="entry name" value="REC_2_DhkD-like"/>
    <property type="match status" value="1"/>
</dbReference>
<dbReference type="InterPro" id="IPR036890">
    <property type="entry name" value="HATPase_C_sf"/>
</dbReference>
<dbReference type="Proteomes" id="UP000271624">
    <property type="component" value="Unassembled WGS sequence"/>
</dbReference>
<evidence type="ECO:0000256" key="6">
    <source>
        <dbReference type="ARBA" id="ARBA00023012"/>
    </source>
</evidence>
<dbReference type="InterPro" id="IPR011006">
    <property type="entry name" value="CheY-like_superfamily"/>
</dbReference>
<dbReference type="Pfam" id="PF00072">
    <property type="entry name" value="Response_reg"/>
    <property type="match status" value="1"/>
</dbReference>
<dbReference type="CDD" id="cd16922">
    <property type="entry name" value="HATPase_EvgS-ArcB-TorS-like"/>
    <property type="match status" value="1"/>
</dbReference>
<accession>A0A433VS40</accession>
<evidence type="ECO:0000256" key="1">
    <source>
        <dbReference type="ARBA" id="ARBA00000085"/>
    </source>
</evidence>
<feature type="modified residue" description="4-aspartylphosphate" evidence="8">
    <location>
        <position position="749"/>
    </location>
</feature>
<keyword evidence="6" id="KW-0902">Two-component regulatory system</keyword>
<feature type="domain" description="Response regulatory" evidence="10">
    <location>
        <begin position="700"/>
        <end position="818"/>
    </location>
</feature>
<dbReference type="SUPFAM" id="SSF55785">
    <property type="entry name" value="PYP-like sensor domain (PAS domain)"/>
    <property type="match status" value="3"/>
</dbReference>
<protein>
    <recommendedName>
        <fullName evidence="7">Circadian input-output histidine kinase CikA</fullName>
        <ecNumber evidence="3">2.7.13.3</ecNumber>
    </recommendedName>
</protein>
<dbReference type="Pfam" id="PF00989">
    <property type="entry name" value="PAS"/>
    <property type="match status" value="1"/>
</dbReference>
<dbReference type="PROSITE" id="PS50109">
    <property type="entry name" value="HIS_KIN"/>
    <property type="match status" value="1"/>
</dbReference>
<feature type="domain" description="PAS" evidence="11">
    <location>
        <begin position="33"/>
        <end position="85"/>
    </location>
</feature>
<evidence type="ECO:0000259" key="11">
    <source>
        <dbReference type="PROSITE" id="PS50112"/>
    </source>
</evidence>
<dbReference type="PROSITE" id="PS50113">
    <property type="entry name" value="PAC"/>
    <property type="match status" value="3"/>
</dbReference>
<keyword evidence="5" id="KW-0808">Transferase</keyword>
<dbReference type="SMART" id="SM00448">
    <property type="entry name" value="REC"/>
    <property type="match status" value="1"/>
</dbReference>
<dbReference type="PROSITE" id="PS50110">
    <property type="entry name" value="RESPONSE_REGULATORY"/>
    <property type="match status" value="1"/>
</dbReference>
<keyword evidence="4 8" id="KW-0597">Phosphoprotein</keyword>
<proteinExistence type="inferred from homology"/>
<dbReference type="InterPro" id="IPR001789">
    <property type="entry name" value="Sig_transdc_resp-reg_receiver"/>
</dbReference>
<keyword evidence="5" id="KW-0418">Kinase</keyword>
<dbReference type="SMART" id="SM00091">
    <property type="entry name" value="PAS"/>
    <property type="match status" value="3"/>
</dbReference>
<dbReference type="Gene3D" id="3.40.50.2300">
    <property type="match status" value="1"/>
</dbReference>
<dbReference type="Pfam" id="PF13426">
    <property type="entry name" value="PAS_9"/>
    <property type="match status" value="2"/>
</dbReference>
<evidence type="ECO:0000256" key="2">
    <source>
        <dbReference type="ARBA" id="ARBA00006402"/>
    </source>
</evidence>
<dbReference type="GO" id="GO:0000155">
    <property type="term" value="F:phosphorelay sensor kinase activity"/>
    <property type="evidence" value="ECO:0007669"/>
    <property type="project" value="InterPro"/>
</dbReference>
<dbReference type="PROSITE" id="PS50112">
    <property type="entry name" value="PAS"/>
    <property type="match status" value="2"/>
</dbReference>
<evidence type="ECO:0000313" key="14">
    <source>
        <dbReference type="Proteomes" id="UP000271624"/>
    </source>
</evidence>
<dbReference type="RefSeq" id="WP_127079369.1">
    <property type="nucleotide sequence ID" value="NZ_VLKB01000009.1"/>
</dbReference>
<dbReference type="PRINTS" id="PR00344">
    <property type="entry name" value="BCTRLSENSOR"/>
</dbReference>
<dbReference type="InterPro" id="IPR035965">
    <property type="entry name" value="PAS-like_dom_sf"/>
</dbReference>
<dbReference type="EMBL" id="RSCL01000002">
    <property type="protein sequence ID" value="RUT08889.1"/>
    <property type="molecule type" value="Genomic_DNA"/>
</dbReference>
<dbReference type="InterPro" id="IPR004358">
    <property type="entry name" value="Sig_transdc_His_kin-like_C"/>
</dbReference>
<dbReference type="AlphaFoldDB" id="A0A433VS40"/>
<comment type="caution">
    <text evidence="13">The sequence shown here is derived from an EMBL/GenBank/DDBJ whole genome shotgun (WGS) entry which is preliminary data.</text>
</comment>
<dbReference type="Gene3D" id="1.10.287.130">
    <property type="match status" value="1"/>
</dbReference>
<dbReference type="InterPro" id="IPR003661">
    <property type="entry name" value="HisK_dim/P_dom"/>
</dbReference>
<comment type="catalytic activity">
    <reaction evidence="1">
        <text>ATP + protein L-histidine = ADP + protein N-phospho-L-histidine.</text>
        <dbReference type="EC" id="2.7.13.3"/>
    </reaction>
</comment>
<dbReference type="InterPro" id="IPR036097">
    <property type="entry name" value="HisK_dim/P_sf"/>
</dbReference>
<dbReference type="SMART" id="SM00086">
    <property type="entry name" value="PAC"/>
    <property type="match status" value="3"/>
</dbReference>
<organism evidence="13 14">
    <name type="scientific">Dulcicalothrix desertica PCC 7102</name>
    <dbReference type="NCBI Taxonomy" id="232991"/>
    <lineage>
        <taxon>Bacteria</taxon>
        <taxon>Bacillati</taxon>
        <taxon>Cyanobacteriota</taxon>
        <taxon>Cyanophyceae</taxon>
        <taxon>Nostocales</taxon>
        <taxon>Calotrichaceae</taxon>
        <taxon>Dulcicalothrix</taxon>
    </lineage>
</organism>
<dbReference type="GO" id="GO:0006355">
    <property type="term" value="P:regulation of DNA-templated transcription"/>
    <property type="evidence" value="ECO:0007669"/>
    <property type="project" value="InterPro"/>
</dbReference>
<dbReference type="SUPFAM" id="SSF47384">
    <property type="entry name" value="Homodimeric domain of signal transducing histidine kinase"/>
    <property type="match status" value="1"/>
</dbReference>
<keyword evidence="14" id="KW-1185">Reference proteome</keyword>
<dbReference type="EC" id="2.7.13.3" evidence="3"/>
<dbReference type="CDD" id="cd00082">
    <property type="entry name" value="HisKA"/>
    <property type="match status" value="1"/>
</dbReference>
<evidence type="ECO:0000256" key="5">
    <source>
        <dbReference type="ARBA" id="ARBA00022777"/>
    </source>
</evidence>
<dbReference type="Pfam" id="PF02518">
    <property type="entry name" value="HATPase_c"/>
    <property type="match status" value="1"/>
</dbReference>
<dbReference type="InterPro" id="IPR013767">
    <property type="entry name" value="PAS_fold"/>
</dbReference>
<dbReference type="PANTHER" id="PTHR43547">
    <property type="entry name" value="TWO-COMPONENT HISTIDINE KINASE"/>
    <property type="match status" value="1"/>
</dbReference>
<dbReference type="InterPro" id="IPR003594">
    <property type="entry name" value="HATPase_dom"/>
</dbReference>
<dbReference type="FunFam" id="3.30.565.10:FF:000010">
    <property type="entry name" value="Sensor histidine kinase RcsC"/>
    <property type="match status" value="1"/>
</dbReference>
<dbReference type="Pfam" id="PF00512">
    <property type="entry name" value="HisKA"/>
    <property type="match status" value="1"/>
</dbReference>
<dbReference type="InterPro" id="IPR001610">
    <property type="entry name" value="PAC"/>
</dbReference>
<sequence>MTFKFPGARYELIYGAAIDVTERKEAIEAAEEQRLLLKAITDNASVALFIMDEHQHCVFMNPAAEELTGFSLHEVRGRTLHNIIHHTRPDGSHYPLEECPIDRAFPENNQEQGEEVFVHKDGHFYTVAYTASPIRSAGKIRGTVIEVQDISVRKRALEELQESEERFRTLVEQVRDHAIYRTDTLGCPTTWNEGVRRVLGFEEHEFINQEIIPIIFTPEDLQKDIPKQELEEAKTTGSASNDRWMRRQDGTRIWISGMTYGVYNEKGEISGYGKVMRDMTDAKRAEEALEREQVRLRAVLNNIPVAVVLAEAPSGKIVMANKRTEEIFRHPVFYSNDYNSYHEWESYHADGRRTESHEYPLAKVFATGESHQNEYHYQRGDGTRAWVRIMGAPIKDRDGNLIAAVVAITNIDAEKQEQERREQLLETERSARAEAERVGKMKDEFLATLSHELRTPLNAILGWSQIIRKGNIDAARMQQGLDTIQRNVRAQSQLIEDLLDMSRIISGKIRLNVQQFDIKSVIEAALETVRLSAEAKGVQLQTVFDQFIGVISGDPARLQQIIWNLLANAIKFTPRNGKVQIVLERVDSRMEISVIDTGLGIKPEFLPHVFERFSQADGSITRKHGGLGLGLSIVRGLTELHGGTVRVKSDGEGMGTTFTVSLPIAAVIPNVTEQNKAHRDIANSSEEFDDFEQLTLTGVKILVVDDEPDARELIRCVLEDASANVITAGSAHDALNLITQEAPDILISDIGMPDEDGYEFIRKIRSLPSEKGGKIPAVALTAYARAEDRKRAMIAGYQMYLTKPVEPSELLAVISSLTNLIQKN</sequence>
<evidence type="ECO:0000256" key="7">
    <source>
        <dbReference type="ARBA" id="ARBA00074306"/>
    </source>
</evidence>
<reference evidence="13" key="2">
    <citation type="journal article" date="2019" name="Genome Biol. Evol.">
        <title>Day and night: Metabolic profiles and evolutionary relationships of six axenic non-marine cyanobacteria.</title>
        <authorList>
            <person name="Will S.E."/>
            <person name="Henke P."/>
            <person name="Boedeker C."/>
            <person name="Huang S."/>
            <person name="Brinkmann H."/>
            <person name="Rohde M."/>
            <person name="Jarek M."/>
            <person name="Friedl T."/>
            <person name="Seufert S."/>
            <person name="Schumacher M."/>
            <person name="Overmann J."/>
            <person name="Neumann-Schaal M."/>
            <person name="Petersen J."/>
        </authorList>
    </citation>
    <scope>NUCLEOTIDE SEQUENCE [LARGE SCALE GENOMIC DNA]</scope>
    <source>
        <strain evidence="13">PCC 7102</strain>
    </source>
</reference>
<reference evidence="13" key="1">
    <citation type="submission" date="2018-12" db="EMBL/GenBank/DDBJ databases">
        <authorList>
            <person name="Will S."/>
            <person name="Neumann-Schaal M."/>
            <person name="Henke P."/>
        </authorList>
    </citation>
    <scope>NUCLEOTIDE SEQUENCE</scope>
    <source>
        <strain evidence="13">PCC 7102</strain>
    </source>
</reference>
<dbReference type="SUPFAM" id="SSF55874">
    <property type="entry name" value="ATPase domain of HSP90 chaperone/DNA topoisomerase II/histidine kinase"/>
    <property type="match status" value="1"/>
</dbReference>
<feature type="domain" description="PAS" evidence="11">
    <location>
        <begin position="163"/>
        <end position="220"/>
    </location>
</feature>
<dbReference type="NCBIfam" id="TIGR00229">
    <property type="entry name" value="sensory_box"/>
    <property type="match status" value="3"/>
</dbReference>
<dbReference type="InterPro" id="IPR000014">
    <property type="entry name" value="PAS"/>
</dbReference>
<dbReference type="SMART" id="SM00388">
    <property type="entry name" value="HisKA"/>
    <property type="match status" value="1"/>
</dbReference>
<evidence type="ECO:0000256" key="4">
    <source>
        <dbReference type="ARBA" id="ARBA00022553"/>
    </source>
</evidence>